<feature type="non-terminal residue" evidence="1">
    <location>
        <position position="265"/>
    </location>
</feature>
<sequence length="265" mass="28747">YEEYVAGMIEAQRGHDLLARSMTVTQLKDELLRTGVLMTTDAFDANQAAIIANEEELGRLANMATTIVVPALSELVFGLDNSRVAEDNWFGGGHSLYWAHYEENIQAANDAMAELEASIWAAYVAEQQYFAGGQTVGGQAIVGPGLLEALEVAAEAQDKEKKAAREAARAATAAYNEEIRKIRVEEALAGLPGAFAESIDRMREALSGLEDFELIDATELGEKLENMIWAMSETVQALIPMLQNLAEMYGGEVLVESAELADSII</sequence>
<name>X0URU3_9ZZZZ</name>
<accession>X0URU3</accession>
<reference evidence="1" key="1">
    <citation type="journal article" date="2014" name="Front. Microbiol.">
        <title>High frequency of phylogenetically diverse reductive dehalogenase-homologous genes in deep subseafloor sedimentary metagenomes.</title>
        <authorList>
            <person name="Kawai M."/>
            <person name="Futagami T."/>
            <person name="Toyoda A."/>
            <person name="Takaki Y."/>
            <person name="Nishi S."/>
            <person name="Hori S."/>
            <person name="Arai W."/>
            <person name="Tsubouchi T."/>
            <person name="Morono Y."/>
            <person name="Uchiyama I."/>
            <person name="Ito T."/>
            <person name="Fujiyama A."/>
            <person name="Inagaki F."/>
            <person name="Takami H."/>
        </authorList>
    </citation>
    <scope>NUCLEOTIDE SEQUENCE</scope>
    <source>
        <strain evidence="1">Expedition CK06-06</strain>
    </source>
</reference>
<comment type="caution">
    <text evidence="1">The sequence shown here is derived from an EMBL/GenBank/DDBJ whole genome shotgun (WGS) entry which is preliminary data.</text>
</comment>
<evidence type="ECO:0000313" key="1">
    <source>
        <dbReference type="EMBL" id="GAG08544.1"/>
    </source>
</evidence>
<dbReference type="AlphaFoldDB" id="X0URU3"/>
<dbReference type="EMBL" id="BARS01027140">
    <property type="protein sequence ID" value="GAG08544.1"/>
    <property type="molecule type" value="Genomic_DNA"/>
</dbReference>
<gene>
    <name evidence="1" type="ORF">S01H1_42662</name>
</gene>
<protein>
    <submittedName>
        <fullName evidence="1">Uncharacterized protein</fullName>
    </submittedName>
</protein>
<proteinExistence type="predicted"/>
<organism evidence="1">
    <name type="scientific">marine sediment metagenome</name>
    <dbReference type="NCBI Taxonomy" id="412755"/>
    <lineage>
        <taxon>unclassified sequences</taxon>
        <taxon>metagenomes</taxon>
        <taxon>ecological metagenomes</taxon>
    </lineage>
</organism>
<feature type="non-terminal residue" evidence="1">
    <location>
        <position position="1"/>
    </location>
</feature>